<protein>
    <submittedName>
        <fullName evidence="5">Long-chain-fatty-acid--CoA ligase</fullName>
        <ecNumber evidence="5">6.2.1.3</ecNumber>
    </submittedName>
</protein>
<dbReference type="SUPFAM" id="SSF56801">
    <property type="entry name" value="Acetyl-CoA synthetase-like"/>
    <property type="match status" value="1"/>
</dbReference>
<proteinExistence type="inferred from homology"/>
<feature type="domain" description="AMP-dependent synthetase/ligase" evidence="3">
    <location>
        <begin position="22"/>
        <end position="388"/>
    </location>
</feature>
<evidence type="ECO:0000256" key="2">
    <source>
        <dbReference type="ARBA" id="ARBA00022598"/>
    </source>
</evidence>
<dbReference type="InterPro" id="IPR042099">
    <property type="entry name" value="ANL_N_sf"/>
</dbReference>
<keyword evidence="2 5" id="KW-0436">Ligase</keyword>
<evidence type="ECO:0000313" key="5">
    <source>
        <dbReference type="EMBL" id="MCH6171329.1"/>
    </source>
</evidence>
<comment type="similarity">
    <text evidence="1">Belongs to the ATP-dependent AMP-binding enzyme family.</text>
</comment>
<evidence type="ECO:0000259" key="3">
    <source>
        <dbReference type="Pfam" id="PF00501"/>
    </source>
</evidence>
<dbReference type="PANTHER" id="PTHR43201:SF5">
    <property type="entry name" value="MEDIUM-CHAIN ACYL-COA LIGASE ACSF2, MITOCHONDRIAL"/>
    <property type="match status" value="1"/>
</dbReference>
<comment type="caution">
    <text evidence="5">The sequence shown here is derived from an EMBL/GenBank/DDBJ whole genome shotgun (WGS) entry which is preliminary data.</text>
</comment>
<dbReference type="Gene3D" id="3.30.300.30">
    <property type="match status" value="1"/>
</dbReference>
<keyword evidence="6" id="KW-1185">Reference proteome</keyword>
<organism evidence="5 6">
    <name type="scientific">Pseudonocardia alaniniphila</name>
    <dbReference type="NCBI Taxonomy" id="75291"/>
    <lineage>
        <taxon>Bacteria</taxon>
        <taxon>Bacillati</taxon>
        <taxon>Actinomycetota</taxon>
        <taxon>Actinomycetes</taxon>
        <taxon>Pseudonocardiales</taxon>
        <taxon>Pseudonocardiaceae</taxon>
        <taxon>Pseudonocardia</taxon>
    </lineage>
</organism>
<sequence>MPAHDVQVVSAARRMSYGEQLARCARKFPDRVAFQHGARSVTFPELDERVTRLANALHERGVERGSRVAILMHNRIEVVEGYLAACRLGAMAVPLNFRLLPDEIAYILGDCGAAAMLVDEQLAGVAAKAMTGIDELRTVLATGGREADAGPHAESYDDALASASTTPPGIDVAENEPAFIMYTSGTTGRPKGAVLSHLNLVMAAFTGLAVSGGLRTGADVSLLGVPMFHIAGLSTSIRGLIDGGRVVIHSAANFDPVSVVDVLEREQITNCFFVPSQWQAICAVPGVKDRRLALRNLVWGASPAPPSVLQALQDTFPDAPAYCAFGQTEMSPTTTLLRSEDAVRKMGSVGTPLPSIEVRIVDEEMRDVPVGEVGEVVYRGPTMMLGYWNKPEETAAAFAGGWFHSGDLCRMDDEGYIYVVDRKKDMIISGGENIYCAEVEDAIDSHPKVAEVAVVGIPHPKWVQTPCAVIVPVDPADPPGEQEIIEHCRTRLASYKKPTSVVVVDALPRNASGKVQKFRLREQLAGTASP</sequence>
<dbReference type="Proteomes" id="UP001299970">
    <property type="component" value="Unassembled WGS sequence"/>
</dbReference>
<dbReference type="CDD" id="cd17631">
    <property type="entry name" value="FACL_FadD13-like"/>
    <property type="match status" value="1"/>
</dbReference>
<accession>A0ABS9TRZ5</accession>
<dbReference type="GO" id="GO:0004467">
    <property type="term" value="F:long-chain fatty acid-CoA ligase activity"/>
    <property type="evidence" value="ECO:0007669"/>
    <property type="project" value="UniProtKB-EC"/>
</dbReference>
<dbReference type="RefSeq" id="WP_241042137.1">
    <property type="nucleotide sequence ID" value="NZ_BAAAJF010000048.1"/>
</dbReference>
<dbReference type="InterPro" id="IPR020845">
    <property type="entry name" value="AMP-binding_CS"/>
</dbReference>
<evidence type="ECO:0000259" key="4">
    <source>
        <dbReference type="Pfam" id="PF13193"/>
    </source>
</evidence>
<dbReference type="Pfam" id="PF13193">
    <property type="entry name" value="AMP-binding_C"/>
    <property type="match status" value="1"/>
</dbReference>
<evidence type="ECO:0000256" key="1">
    <source>
        <dbReference type="ARBA" id="ARBA00006432"/>
    </source>
</evidence>
<dbReference type="EMBL" id="JAKXMK010000042">
    <property type="protein sequence ID" value="MCH6171329.1"/>
    <property type="molecule type" value="Genomic_DNA"/>
</dbReference>
<feature type="domain" description="AMP-binding enzyme C-terminal" evidence="4">
    <location>
        <begin position="438"/>
        <end position="514"/>
    </location>
</feature>
<dbReference type="InterPro" id="IPR025110">
    <property type="entry name" value="AMP-bd_C"/>
</dbReference>
<evidence type="ECO:0000313" key="6">
    <source>
        <dbReference type="Proteomes" id="UP001299970"/>
    </source>
</evidence>
<gene>
    <name evidence="5" type="ORF">MMF94_37035</name>
</gene>
<name>A0ABS9TRZ5_9PSEU</name>
<dbReference type="Gene3D" id="3.40.50.12780">
    <property type="entry name" value="N-terminal domain of ligase-like"/>
    <property type="match status" value="1"/>
</dbReference>
<dbReference type="EC" id="6.2.1.3" evidence="5"/>
<dbReference type="NCBIfam" id="NF004837">
    <property type="entry name" value="PRK06187.1"/>
    <property type="match status" value="1"/>
</dbReference>
<dbReference type="PROSITE" id="PS00455">
    <property type="entry name" value="AMP_BINDING"/>
    <property type="match status" value="1"/>
</dbReference>
<dbReference type="InterPro" id="IPR045851">
    <property type="entry name" value="AMP-bd_C_sf"/>
</dbReference>
<dbReference type="PANTHER" id="PTHR43201">
    <property type="entry name" value="ACYL-COA SYNTHETASE"/>
    <property type="match status" value="1"/>
</dbReference>
<dbReference type="Pfam" id="PF00501">
    <property type="entry name" value="AMP-binding"/>
    <property type="match status" value="1"/>
</dbReference>
<dbReference type="InterPro" id="IPR000873">
    <property type="entry name" value="AMP-dep_synth/lig_dom"/>
</dbReference>
<reference evidence="5 6" key="1">
    <citation type="submission" date="2022-03" db="EMBL/GenBank/DDBJ databases">
        <title>Pseudonocardia alaer sp. nov., a novel actinomycete isolated from reed forest soil.</title>
        <authorList>
            <person name="Wang L."/>
        </authorList>
    </citation>
    <scope>NUCLEOTIDE SEQUENCE [LARGE SCALE GENOMIC DNA]</scope>
    <source>
        <strain evidence="5 6">Y-16303</strain>
    </source>
</reference>